<dbReference type="STRING" id="1120996.SAMN02746066_02695"/>
<dbReference type="Proteomes" id="UP000184038">
    <property type="component" value="Unassembled WGS sequence"/>
</dbReference>
<dbReference type="RefSeq" id="WP_073288536.1">
    <property type="nucleotide sequence ID" value="NZ_FRCP01000013.1"/>
</dbReference>
<reference evidence="2 3" key="1">
    <citation type="submission" date="2016-11" db="EMBL/GenBank/DDBJ databases">
        <authorList>
            <person name="Jaros S."/>
            <person name="Januszkiewicz K."/>
            <person name="Wedrychowicz H."/>
        </authorList>
    </citation>
    <scope>NUCLEOTIDE SEQUENCE [LARGE SCALE GENOMIC DNA]</scope>
    <source>
        <strain evidence="2 3">DSM 15930</strain>
    </source>
</reference>
<evidence type="ECO:0000256" key="1">
    <source>
        <dbReference type="SAM" id="Phobius"/>
    </source>
</evidence>
<dbReference type="InterPro" id="IPR010374">
    <property type="entry name" value="DUF969"/>
</dbReference>
<proteinExistence type="predicted"/>
<feature type="transmembrane region" description="Helical" evidence="1">
    <location>
        <begin position="189"/>
        <end position="209"/>
    </location>
</feature>
<evidence type="ECO:0000313" key="2">
    <source>
        <dbReference type="EMBL" id="SHM63423.1"/>
    </source>
</evidence>
<feature type="transmembrane region" description="Helical" evidence="1">
    <location>
        <begin position="155"/>
        <end position="177"/>
    </location>
</feature>
<protein>
    <submittedName>
        <fullName evidence="2">Uncharacterized membrane protein</fullName>
    </submittedName>
</protein>
<keyword evidence="3" id="KW-1185">Reference proteome</keyword>
<organism evidence="2 3">
    <name type="scientific">Anaerosporobacter mobilis DSM 15930</name>
    <dbReference type="NCBI Taxonomy" id="1120996"/>
    <lineage>
        <taxon>Bacteria</taxon>
        <taxon>Bacillati</taxon>
        <taxon>Bacillota</taxon>
        <taxon>Clostridia</taxon>
        <taxon>Lachnospirales</taxon>
        <taxon>Lachnospiraceae</taxon>
        <taxon>Anaerosporobacter</taxon>
    </lineage>
</organism>
<dbReference type="OrthoDB" id="80065at2"/>
<gene>
    <name evidence="2" type="ORF">SAMN02746066_02695</name>
</gene>
<feature type="transmembrane region" description="Helical" evidence="1">
    <location>
        <begin position="56"/>
        <end position="74"/>
    </location>
</feature>
<sequence length="237" mass="25306">MIKLLGILIIILGFTFKLDSILIIMLSAIVTAIVGGLTPTDLLSTLGENFVNNRSMAIFILIMLVTGTLERNGLKETAAKLIGKIKNPTSGKVIAAYGLMRGVFGAFNVNFGGVAGFVRPIIMPMATGAIEASGKEPNEEHVEEIKGMASAMENIAWFFCQVLFIGGSGGLLIQSTLASLGYEVELADLAKVAIPTAIVAVVVGMVYFIQKDKSLSKKFYKQAATKTQGQEDKVENK</sequence>
<dbReference type="AlphaFoldDB" id="A0A1M7KDP3"/>
<dbReference type="Pfam" id="PF06149">
    <property type="entry name" value="DUF969"/>
    <property type="match status" value="1"/>
</dbReference>
<evidence type="ECO:0000313" key="3">
    <source>
        <dbReference type="Proteomes" id="UP000184038"/>
    </source>
</evidence>
<accession>A0A1M7KDP3</accession>
<keyword evidence="1" id="KW-0472">Membrane</keyword>
<keyword evidence="1" id="KW-0812">Transmembrane</keyword>
<dbReference type="EMBL" id="FRCP01000013">
    <property type="protein sequence ID" value="SHM63423.1"/>
    <property type="molecule type" value="Genomic_DNA"/>
</dbReference>
<keyword evidence="1" id="KW-1133">Transmembrane helix</keyword>
<name>A0A1M7KDP3_9FIRM</name>